<keyword evidence="9" id="KW-1185">Reference proteome</keyword>
<evidence type="ECO:0000256" key="5">
    <source>
        <dbReference type="ARBA" id="ARBA00023136"/>
    </source>
</evidence>
<sequence length="301" mass="30119">MTTTIMTPTSAWPATSRLAGWAAIAVAVTIWAGFALSIRAIGVSALAPADVALIRFGLPVLILAPWLASRLPALRRVRPLDAALVTLGAGLPFFFTASWGGRLTSAAHVGALIAGTTPLSVALLAFLIDRTAVSRARGRALALILGGVALLVAGQGALDGAALGGAGLLLGASLMWGAYTLGLRRAGLDPIGCTLLLCLPSLAALGAMIATGMVETRIMTVSFTEILPFLVVQGLGVGVLASLAYAAAIARLGPATCAAVGSLAPALAALGAVPLLGESLTPMIFAGIAIVTLGVFRAARS</sequence>
<feature type="transmembrane region" description="Helical" evidence="6">
    <location>
        <begin position="255"/>
        <end position="276"/>
    </location>
</feature>
<evidence type="ECO:0000256" key="1">
    <source>
        <dbReference type="ARBA" id="ARBA00004651"/>
    </source>
</evidence>
<dbReference type="EMBL" id="JACIBX010000009">
    <property type="protein sequence ID" value="MBB3712899.1"/>
    <property type="molecule type" value="Genomic_DNA"/>
</dbReference>
<dbReference type="SUPFAM" id="SSF103481">
    <property type="entry name" value="Multidrug resistance efflux transporter EmrE"/>
    <property type="match status" value="2"/>
</dbReference>
<evidence type="ECO:0000313" key="8">
    <source>
        <dbReference type="EMBL" id="MBB3712899.1"/>
    </source>
</evidence>
<protein>
    <submittedName>
        <fullName evidence="8">Drug/metabolite transporter (DMT)-like permease</fullName>
    </submittedName>
</protein>
<feature type="transmembrane region" description="Helical" evidence="6">
    <location>
        <begin position="106"/>
        <end position="128"/>
    </location>
</feature>
<feature type="transmembrane region" description="Helical" evidence="6">
    <location>
        <begin position="80"/>
        <end position="100"/>
    </location>
</feature>
<gene>
    <name evidence="8" type="ORF">FHS00_002497</name>
</gene>
<evidence type="ECO:0000259" key="7">
    <source>
        <dbReference type="Pfam" id="PF00892"/>
    </source>
</evidence>
<comment type="subcellular location">
    <subcellularLocation>
        <location evidence="1">Cell membrane</location>
        <topology evidence="1">Multi-pass membrane protein</topology>
    </subcellularLocation>
</comment>
<feature type="transmembrane region" description="Helical" evidence="6">
    <location>
        <begin position="195"/>
        <end position="214"/>
    </location>
</feature>
<keyword evidence="2" id="KW-1003">Cell membrane</keyword>
<feature type="transmembrane region" description="Helical" evidence="6">
    <location>
        <begin position="226"/>
        <end position="248"/>
    </location>
</feature>
<evidence type="ECO:0000256" key="3">
    <source>
        <dbReference type="ARBA" id="ARBA00022692"/>
    </source>
</evidence>
<proteinExistence type="predicted"/>
<evidence type="ECO:0000313" key="9">
    <source>
        <dbReference type="Proteomes" id="UP000576152"/>
    </source>
</evidence>
<reference evidence="8 9" key="1">
    <citation type="submission" date="2020-08" db="EMBL/GenBank/DDBJ databases">
        <title>Genomic Encyclopedia of Type Strains, Phase III (KMG-III): the genomes of soil and plant-associated and newly described type strains.</title>
        <authorList>
            <person name="Whitman W."/>
        </authorList>
    </citation>
    <scope>NUCLEOTIDE SEQUENCE [LARGE SCALE GENOMIC DNA]</scope>
    <source>
        <strain evidence="8 9">CECT 8572</strain>
    </source>
</reference>
<feature type="transmembrane region" description="Helical" evidence="6">
    <location>
        <begin position="140"/>
        <end position="158"/>
    </location>
</feature>
<evidence type="ECO:0000256" key="4">
    <source>
        <dbReference type="ARBA" id="ARBA00022989"/>
    </source>
</evidence>
<feature type="domain" description="EamA" evidence="7">
    <location>
        <begin position="165"/>
        <end position="296"/>
    </location>
</feature>
<evidence type="ECO:0000256" key="2">
    <source>
        <dbReference type="ARBA" id="ARBA00022475"/>
    </source>
</evidence>
<dbReference type="Proteomes" id="UP000576152">
    <property type="component" value="Unassembled WGS sequence"/>
</dbReference>
<feature type="transmembrane region" description="Helical" evidence="6">
    <location>
        <begin position="47"/>
        <end position="68"/>
    </location>
</feature>
<dbReference type="RefSeq" id="WP_183474080.1">
    <property type="nucleotide sequence ID" value="NZ_JACIBX010000009.1"/>
</dbReference>
<dbReference type="InterPro" id="IPR037185">
    <property type="entry name" value="EmrE-like"/>
</dbReference>
<comment type="caution">
    <text evidence="8">The sequence shown here is derived from an EMBL/GenBank/DDBJ whole genome shotgun (WGS) entry which is preliminary data.</text>
</comment>
<dbReference type="InterPro" id="IPR051258">
    <property type="entry name" value="Diverse_Substrate_Transporter"/>
</dbReference>
<dbReference type="PANTHER" id="PTHR42920">
    <property type="entry name" value="OS03G0707200 PROTEIN-RELATED"/>
    <property type="match status" value="1"/>
</dbReference>
<feature type="transmembrane region" description="Helical" evidence="6">
    <location>
        <begin position="21"/>
        <end position="41"/>
    </location>
</feature>
<dbReference type="Pfam" id="PF00892">
    <property type="entry name" value="EamA"/>
    <property type="match status" value="1"/>
</dbReference>
<accession>A0ABR6HQS2</accession>
<feature type="transmembrane region" description="Helical" evidence="6">
    <location>
        <begin position="164"/>
        <end position="183"/>
    </location>
</feature>
<name>A0ABR6HQS2_9RHOB</name>
<keyword evidence="3 6" id="KW-0812">Transmembrane</keyword>
<dbReference type="InterPro" id="IPR000620">
    <property type="entry name" value="EamA_dom"/>
</dbReference>
<keyword evidence="4 6" id="KW-1133">Transmembrane helix</keyword>
<feature type="transmembrane region" description="Helical" evidence="6">
    <location>
        <begin position="282"/>
        <end position="299"/>
    </location>
</feature>
<evidence type="ECO:0000256" key="6">
    <source>
        <dbReference type="SAM" id="Phobius"/>
    </source>
</evidence>
<organism evidence="8 9">
    <name type="scientific">Limimaricola variabilis</name>
    <dbReference type="NCBI Taxonomy" id="1492771"/>
    <lineage>
        <taxon>Bacteria</taxon>
        <taxon>Pseudomonadati</taxon>
        <taxon>Pseudomonadota</taxon>
        <taxon>Alphaproteobacteria</taxon>
        <taxon>Rhodobacterales</taxon>
        <taxon>Paracoccaceae</taxon>
        <taxon>Limimaricola</taxon>
    </lineage>
</organism>
<keyword evidence="5 6" id="KW-0472">Membrane</keyword>
<dbReference type="PANTHER" id="PTHR42920:SF11">
    <property type="entry name" value="INNER MEMBRANE PROTEIN YTFF"/>
    <property type="match status" value="1"/>
</dbReference>